<dbReference type="Pfam" id="PF20684">
    <property type="entry name" value="Fung_rhodopsin"/>
    <property type="match status" value="1"/>
</dbReference>
<proteinExistence type="inferred from homology"/>
<protein>
    <recommendedName>
        <fullName evidence="7">Rhodopsin domain-containing protein</fullName>
    </recommendedName>
</protein>
<dbReference type="PANTHER" id="PTHR33048:SF47">
    <property type="entry name" value="INTEGRAL MEMBRANE PROTEIN-RELATED"/>
    <property type="match status" value="1"/>
</dbReference>
<dbReference type="Proteomes" id="UP001175000">
    <property type="component" value="Unassembled WGS sequence"/>
</dbReference>
<accession>A0AA39X5X0</accession>
<feature type="transmembrane region" description="Helical" evidence="6">
    <location>
        <begin position="253"/>
        <end position="272"/>
    </location>
</feature>
<dbReference type="InterPro" id="IPR049326">
    <property type="entry name" value="Rhodopsin_dom_fungi"/>
</dbReference>
<reference evidence="8" key="1">
    <citation type="submission" date="2023-06" db="EMBL/GenBank/DDBJ databases">
        <title>Genome-scale phylogeny and comparative genomics of the fungal order Sordariales.</title>
        <authorList>
            <consortium name="Lawrence Berkeley National Laboratory"/>
            <person name="Hensen N."/>
            <person name="Bonometti L."/>
            <person name="Westerberg I."/>
            <person name="Brannstrom I.O."/>
            <person name="Guillou S."/>
            <person name="Cros-Aarteil S."/>
            <person name="Calhoun S."/>
            <person name="Haridas S."/>
            <person name="Kuo A."/>
            <person name="Mondo S."/>
            <person name="Pangilinan J."/>
            <person name="Riley R."/>
            <person name="Labutti K."/>
            <person name="Andreopoulos B."/>
            <person name="Lipzen A."/>
            <person name="Chen C."/>
            <person name="Yanf M."/>
            <person name="Daum C."/>
            <person name="Ng V."/>
            <person name="Clum A."/>
            <person name="Steindorff A."/>
            <person name="Ohm R."/>
            <person name="Martin F."/>
            <person name="Silar P."/>
            <person name="Natvig D."/>
            <person name="Lalanne C."/>
            <person name="Gautier V."/>
            <person name="Ament-Velasquez S.L."/>
            <person name="Kruys A."/>
            <person name="Hutchinson M.I."/>
            <person name="Powell A.J."/>
            <person name="Barry K."/>
            <person name="Miller A.N."/>
            <person name="Grigoriev I.V."/>
            <person name="Debuchy R."/>
            <person name="Gladieux P."/>
            <person name="Thoren M.H."/>
            <person name="Johannesson H."/>
        </authorList>
    </citation>
    <scope>NUCLEOTIDE SEQUENCE</scope>
    <source>
        <strain evidence="8">CBS 606.72</strain>
    </source>
</reference>
<evidence type="ECO:0000313" key="9">
    <source>
        <dbReference type="Proteomes" id="UP001175000"/>
    </source>
</evidence>
<dbReference type="EMBL" id="JAULSU010000002">
    <property type="protein sequence ID" value="KAK0627858.1"/>
    <property type="molecule type" value="Genomic_DNA"/>
</dbReference>
<gene>
    <name evidence="8" type="ORF">B0T14DRAFT_424511</name>
</gene>
<comment type="similarity">
    <text evidence="5">Belongs to the SAT4 family.</text>
</comment>
<evidence type="ECO:0000313" key="8">
    <source>
        <dbReference type="EMBL" id="KAK0627858.1"/>
    </source>
</evidence>
<feature type="transmembrane region" description="Helical" evidence="6">
    <location>
        <begin position="52"/>
        <end position="71"/>
    </location>
</feature>
<organism evidence="8 9">
    <name type="scientific">Immersiella caudata</name>
    <dbReference type="NCBI Taxonomy" id="314043"/>
    <lineage>
        <taxon>Eukaryota</taxon>
        <taxon>Fungi</taxon>
        <taxon>Dikarya</taxon>
        <taxon>Ascomycota</taxon>
        <taxon>Pezizomycotina</taxon>
        <taxon>Sordariomycetes</taxon>
        <taxon>Sordariomycetidae</taxon>
        <taxon>Sordariales</taxon>
        <taxon>Lasiosphaeriaceae</taxon>
        <taxon>Immersiella</taxon>
    </lineage>
</organism>
<feature type="transmembrane region" description="Helical" evidence="6">
    <location>
        <begin position="178"/>
        <end position="202"/>
    </location>
</feature>
<evidence type="ECO:0000256" key="1">
    <source>
        <dbReference type="ARBA" id="ARBA00004141"/>
    </source>
</evidence>
<evidence type="ECO:0000256" key="6">
    <source>
        <dbReference type="SAM" id="Phobius"/>
    </source>
</evidence>
<evidence type="ECO:0000256" key="4">
    <source>
        <dbReference type="ARBA" id="ARBA00023136"/>
    </source>
</evidence>
<comment type="caution">
    <text evidence="8">The sequence shown here is derived from an EMBL/GenBank/DDBJ whole genome shotgun (WGS) entry which is preliminary data.</text>
</comment>
<feature type="transmembrane region" description="Helical" evidence="6">
    <location>
        <begin position="214"/>
        <end position="233"/>
    </location>
</feature>
<keyword evidence="2 6" id="KW-0812">Transmembrane</keyword>
<keyword evidence="9" id="KW-1185">Reference proteome</keyword>
<sequence>MAVAKRDPALDGESRTGEVVAILTIASAVSTLAVLLRCYCRHVLLRSFGWDDGVMVAAQILTIAAAVAIGLETKWGLGQHVWTMSKEHFTPYMKASNTAKGSLSIVVYNIAVCLTKISIVLQYRRIFVHTLLRPITLSFLVLLSAWAITLSVMLPLVCTPVESFWNRAVPGRCMNFKTLWYIVSGVNMATDFALFIMPIPVVSSLHLPRRQKMILLAIFGLGIFPCAISIYRIQTLEAAASAKDPTWDNVDAAIFSFLELTVGVVAVCLPTLRPLVAATMPRLLGSLRPQKHSHVAEPGDCMPTPNVVAFSLGSKTSTLRGSRSEEIEEGKNCVLARERSKGSEVDVECVDGLGPSVESKQAP</sequence>
<evidence type="ECO:0000259" key="7">
    <source>
        <dbReference type="Pfam" id="PF20684"/>
    </source>
</evidence>
<dbReference type="InterPro" id="IPR052337">
    <property type="entry name" value="SAT4-like"/>
</dbReference>
<dbReference type="GO" id="GO:0016020">
    <property type="term" value="C:membrane"/>
    <property type="evidence" value="ECO:0007669"/>
    <property type="project" value="UniProtKB-SubCell"/>
</dbReference>
<feature type="transmembrane region" description="Helical" evidence="6">
    <location>
        <begin position="103"/>
        <end position="123"/>
    </location>
</feature>
<evidence type="ECO:0000256" key="3">
    <source>
        <dbReference type="ARBA" id="ARBA00022989"/>
    </source>
</evidence>
<name>A0AA39X5X0_9PEZI</name>
<feature type="transmembrane region" description="Helical" evidence="6">
    <location>
        <begin position="135"/>
        <end position="158"/>
    </location>
</feature>
<keyword evidence="4 6" id="KW-0472">Membrane</keyword>
<feature type="domain" description="Rhodopsin" evidence="7">
    <location>
        <begin position="36"/>
        <end position="277"/>
    </location>
</feature>
<dbReference type="PANTHER" id="PTHR33048">
    <property type="entry name" value="PTH11-LIKE INTEGRAL MEMBRANE PROTEIN (AFU_ORTHOLOGUE AFUA_5G11245)"/>
    <property type="match status" value="1"/>
</dbReference>
<evidence type="ECO:0000256" key="2">
    <source>
        <dbReference type="ARBA" id="ARBA00022692"/>
    </source>
</evidence>
<feature type="transmembrane region" description="Helical" evidence="6">
    <location>
        <begin position="20"/>
        <end position="40"/>
    </location>
</feature>
<dbReference type="AlphaFoldDB" id="A0AA39X5X0"/>
<comment type="subcellular location">
    <subcellularLocation>
        <location evidence="1">Membrane</location>
        <topology evidence="1">Multi-pass membrane protein</topology>
    </subcellularLocation>
</comment>
<keyword evidence="3 6" id="KW-1133">Transmembrane helix</keyword>
<evidence type="ECO:0000256" key="5">
    <source>
        <dbReference type="ARBA" id="ARBA00038359"/>
    </source>
</evidence>